<dbReference type="SMART" id="SM00932">
    <property type="entry name" value="Nfu_N"/>
    <property type="match status" value="1"/>
</dbReference>
<dbReference type="PANTHER" id="PTHR11178:SF1">
    <property type="entry name" value="NFU1 IRON-SULFUR CLUSTER SCAFFOLD HOMOLOG, MITOCHONDRIAL"/>
    <property type="match status" value="1"/>
</dbReference>
<dbReference type="InterPro" id="IPR036498">
    <property type="entry name" value="Nfu/NifU_N_sf"/>
</dbReference>
<reference evidence="3 4" key="1">
    <citation type="journal article" date="2011" name="Proc. Natl. Acad. Sci. U.S.A.">
        <title>Evolutionary erosion of yeast sex chromosomes by mating-type switching accidents.</title>
        <authorList>
            <person name="Gordon J.L."/>
            <person name="Armisen D."/>
            <person name="Proux-Wera E."/>
            <person name="Oheigeartaigh S.S."/>
            <person name="Byrne K.P."/>
            <person name="Wolfe K.H."/>
        </authorList>
    </citation>
    <scope>NUCLEOTIDE SEQUENCE [LARGE SCALE GENOMIC DNA]</scope>
    <source>
        <strain evidence="4">ATCC 10597 / BCRC 20456 / CBS 421 / NBRC 0211 / NRRL Y-12639</strain>
    </source>
</reference>
<dbReference type="InterPro" id="IPR001075">
    <property type="entry name" value="NIF_FeS_clus_asmbl_NifU_C"/>
</dbReference>
<dbReference type="eggNOG" id="KOG2358">
    <property type="taxonomic scope" value="Eukaryota"/>
</dbReference>
<sequence>MFRSVISRNGIMFTKGQSRSLLPTFRRWLNINVLTTPNEHALKFLSVDGELFQTPGSKSIVIKNTDTTLINNCKLAERIFLECSGAESLMIGDDFVSVNKDSMIDWNQLRPDVVRILLEHLKSGENVISDDFFTVKELSEKAGGGYNINTPKFEYDEEAEEISEIIDELIDTRIRPAILEDGGDVDYLGWDSKTGTVYLRLKGSCSSCSSSEVTLKYGIESMLMHYVDEVKEVIQLLDPQQEIALKEFDKLEKKLSSNGSDATKVSV</sequence>
<dbReference type="OMA" id="GAYSGCP"/>
<dbReference type="EMBL" id="HE580268">
    <property type="protein sequence ID" value="CCD23197.1"/>
    <property type="molecule type" value="Genomic_DNA"/>
</dbReference>
<dbReference type="STRING" id="1071378.G0W5Y6"/>
<evidence type="ECO:0000256" key="1">
    <source>
        <dbReference type="ARBA" id="ARBA00006420"/>
    </source>
</evidence>
<dbReference type="Gene3D" id="3.30.1370.70">
    <property type="entry name" value="Scaffold protein Nfu/NifU, N-terminal domain"/>
    <property type="match status" value="1"/>
</dbReference>
<dbReference type="SUPFAM" id="SSF117916">
    <property type="entry name" value="Fe-S cluster assembly (FSCA) domain-like"/>
    <property type="match status" value="1"/>
</dbReference>
<dbReference type="GO" id="GO:0005759">
    <property type="term" value="C:mitochondrial matrix"/>
    <property type="evidence" value="ECO:0007669"/>
    <property type="project" value="EnsemblFungi"/>
</dbReference>
<keyword evidence="4" id="KW-1185">Reference proteome</keyword>
<dbReference type="RefSeq" id="XP_003668440.1">
    <property type="nucleotide sequence ID" value="XM_003668392.1"/>
</dbReference>
<proteinExistence type="inferred from homology"/>
<dbReference type="InterPro" id="IPR034904">
    <property type="entry name" value="FSCA_dom_sf"/>
</dbReference>
<dbReference type="HOGENOM" id="CLU_060555_0_2_1"/>
<dbReference type="PIRSF" id="PIRSF036773">
    <property type="entry name" value="HIRIP5"/>
    <property type="match status" value="1"/>
</dbReference>
<dbReference type="PANTHER" id="PTHR11178">
    <property type="entry name" value="IRON-SULFUR CLUSTER SCAFFOLD PROTEIN NFU-RELATED"/>
    <property type="match status" value="1"/>
</dbReference>
<comment type="similarity">
    <text evidence="1">Belongs to the NifU family.</text>
</comment>
<dbReference type="InterPro" id="IPR035433">
    <property type="entry name" value="NFU1-like"/>
</dbReference>
<dbReference type="GO" id="GO:0051536">
    <property type="term" value="F:iron-sulfur cluster binding"/>
    <property type="evidence" value="ECO:0007669"/>
    <property type="project" value="InterPro"/>
</dbReference>
<accession>G0W5Y6</accession>
<dbReference type="SUPFAM" id="SSF110836">
    <property type="entry name" value="Hypothetical protein SAV1430"/>
    <property type="match status" value="1"/>
</dbReference>
<dbReference type="AlphaFoldDB" id="G0W5Y6"/>
<dbReference type="GO" id="GO:0044572">
    <property type="term" value="P:[4Fe-4S] cluster assembly"/>
    <property type="evidence" value="ECO:0007669"/>
    <property type="project" value="EnsemblFungi"/>
</dbReference>
<evidence type="ECO:0000259" key="2">
    <source>
        <dbReference type="SMART" id="SM00932"/>
    </source>
</evidence>
<dbReference type="Proteomes" id="UP000000689">
    <property type="component" value="Chromosome 2"/>
</dbReference>
<dbReference type="KEGG" id="ndi:NDAI_0B01630"/>
<dbReference type="Pfam" id="PF01106">
    <property type="entry name" value="NifU"/>
    <property type="match status" value="1"/>
</dbReference>
<protein>
    <recommendedName>
        <fullName evidence="2">Scaffold protein Nfu/NifU N-terminal domain-containing protein</fullName>
    </recommendedName>
</protein>
<name>G0W5Y6_NAUDC</name>
<organism evidence="3 4">
    <name type="scientific">Naumovozyma dairenensis (strain ATCC 10597 / BCRC 20456 / CBS 421 / NBRC 0211 / NRRL Y-12639)</name>
    <name type="common">Saccharomyces dairenensis</name>
    <dbReference type="NCBI Taxonomy" id="1071378"/>
    <lineage>
        <taxon>Eukaryota</taxon>
        <taxon>Fungi</taxon>
        <taxon>Dikarya</taxon>
        <taxon>Ascomycota</taxon>
        <taxon>Saccharomycotina</taxon>
        <taxon>Saccharomycetes</taxon>
        <taxon>Saccharomycetales</taxon>
        <taxon>Saccharomycetaceae</taxon>
        <taxon>Naumovozyma</taxon>
    </lineage>
</organism>
<gene>
    <name evidence="3" type="primary">NDAI0B01630</name>
    <name evidence="3" type="ordered locus">NDAI_0B01630</name>
</gene>
<dbReference type="FunFam" id="3.30.300.130:FF:000001">
    <property type="entry name" value="NFU1 iron-sulfur cluster scaffold"/>
    <property type="match status" value="1"/>
</dbReference>
<evidence type="ECO:0000313" key="3">
    <source>
        <dbReference type="EMBL" id="CCD23197.1"/>
    </source>
</evidence>
<dbReference type="OrthoDB" id="565552at2759"/>
<dbReference type="GO" id="GO:0005506">
    <property type="term" value="F:iron ion binding"/>
    <property type="evidence" value="ECO:0007669"/>
    <property type="project" value="InterPro"/>
</dbReference>
<evidence type="ECO:0000313" key="4">
    <source>
        <dbReference type="Proteomes" id="UP000000689"/>
    </source>
</evidence>
<dbReference type="Pfam" id="PF08712">
    <property type="entry name" value="Nfu_N"/>
    <property type="match status" value="1"/>
</dbReference>
<feature type="domain" description="Scaffold protein Nfu/NifU N-terminal" evidence="2">
    <location>
        <begin position="31"/>
        <end position="124"/>
    </location>
</feature>
<dbReference type="InterPro" id="IPR014824">
    <property type="entry name" value="Nfu/NifU_N"/>
</dbReference>
<dbReference type="GeneID" id="11498297"/>
<dbReference type="Gene3D" id="3.30.300.130">
    <property type="entry name" value="Fe-S cluster assembly (FSCA)"/>
    <property type="match status" value="1"/>
</dbReference>